<comment type="similarity">
    <text evidence="1 4">Belongs to the insulin family.</text>
</comment>
<dbReference type="PRINTS" id="PR00276">
    <property type="entry name" value="INSULINFAMLY"/>
</dbReference>
<dbReference type="SMART" id="SM00078">
    <property type="entry name" value="IlGF"/>
    <property type="match status" value="1"/>
</dbReference>
<evidence type="ECO:0000256" key="4">
    <source>
        <dbReference type="RuleBase" id="RU000406"/>
    </source>
</evidence>
<dbReference type="InterPro" id="IPR022352">
    <property type="entry name" value="Ins/IGF/rlx"/>
</dbReference>
<keyword evidence="4" id="KW-0964">Secreted</keyword>
<evidence type="ECO:0000259" key="6">
    <source>
        <dbReference type="SMART" id="SM00078"/>
    </source>
</evidence>
<evidence type="ECO:0000256" key="2">
    <source>
        <dbReference type="ARBA" id="ARBA00022685"/>
    </source>
</evidence>
<dbReference type="GO" id="GO:0005576">
    <property type="term" value="C:extracellular region"/>
    <property type="evidence" value="ECO:0007669"/>
    <property type="project" value="UniProtKB-SubCell"/>
</dbReference>
<evidence type="ECO:0000256" key="3">
    <source>
        <dbReference type="ARBA" id="ARBA00022729"/>
    </source>
</evidence>
<dbReference type="Proteomes" id="UP001154329">
    <property type="component" value="Chromosome 3"/>
</dbReference>
<name>A0A9P0JG84_APHGO</name>
<evidence type="ECO:0000256" key="5">
    <source>
        <dbReference type="SAM" id="SignalP"/>
    </source>
</evidence>
<dbReference type="Gene3D" id="1.10.100.10">
    <property type="entry name" value="Insulin-like"/>
    <property type="match status" value="1"/>
</dbReference>
<dbReference type="PROSITE" id="PS00262">
    <property type="entry name" value="INSULIN"/>
    <property type="match status" value="1"/>
</dbReference>
<evidence type="ECO:0000313" key="8">
    <source>
        <dbReference type="Proteomes" id="UP001154329"/>
    </source>
</evidence>
<feature type="chain" id="PRO_5040479735" description="Insulin-like domain-containing protein" evidence="5">
    <location>
        <begin position="22"/>
        <end position="103"/>
    </location>
</feature>
<dbReference type="Pfam" id="PF00049">
    <property type="entry name" value="Insulin"/>
    <property type="match status" value="1"/>
</dbReference>
<dbReference type="AlphaFoldDB" id="A0A9P0JG84"/>
<dbReference type="EMBL" id="OU899036">
    <property type="protein sequence ID" value="CAH1733419.1"/>
    <property type="molecule type" value="Genomic_DNA"/>
</dbReference>
<dbReference type="InterPro" id="IPR016179">
    <property type="entry name" value="Insulin-like"/>
</dbReference>
<evidence type="ECO:0000313" key="7">
    <source>
        <dbReference type="EMBL" id="CAH1733419.1"/>
    </source>
</evidence>
<dbReference type="InterPro" id="IPR036438">
    <property type="entry name" value="Insulin-like_sf"/>
</dbReference>
<reference evidence="7" key="1">
    <citation type="submission" date="2022-02" db="EMBL/GenBank/DDBJ databases">
        <authorList>
            <person name="King R."/>
        </authorList>
    </citation>
    <scope>NUCLEOTIDE SEQUENCE</scope>
</reference>
<feature type="signal peptide" evidence="5">
    <location>
        <begin position="1"/>
        <end position="21"/>
    </location>
</feature>
<protein>
    <recommendedName>
        <fullName evidence="6">Insulin-like domain-containing protein</fullName>
    </recommendedName>
</protein>
<dbReference type="GO" id="GO:0005179">
    <property type="term" value="F:hormone activity"/>
    <property type="evidence" value="ECO:0007669"/>
    <property type="project" value="InterPro"/>
</dbReference>
<dbReference type="SUPFAM" id="SSF56994">
    <property type="entry name" value="Insulin-like"/>
    <property type="match status" value="1"/>
</dbReference>
<feature type="domain" description="Insulin-like" evidence="6">
    <location>
        <begin position="39"/>
        <end position="98"/>
    </location>
</feature>
<accession>A0A9P0JG84</accession>
<organism evidence="7 8">
    <name type="scientific">Aphis gossypii</name>
    <name type="common">Cotton aphid</name>
    <dbReference type="NCBI Taxonomy" id="80765"/>
    <lineage>
        <taxon>Eukaryota</taxon>
        <taxon>Metazoa</taxon>
        <taxon>Ecdysozoa</taxon>
        <taxon>Arthropoda</taxon>
        <taxon>Hexapoda</taxon>
        <taxon>Insecta</taxon>
        <taxon>Pterygota</taxon>
        <taxon>Neoptera</taxon>
        <taxon>Paraneoptera</taxon>
        <taxon>Hemiptera</taxon>
        <taxon>Sternorrhyncha</taxon>
        <taxon>Aphidomorpha</taxon>
        <taxon>Aphidoidea</taxon>
        <taxon>Aphididae</taxon>
        <taxon>Aphidini</taxon>
        <taxon>Aphis</taxon>
        <taxon>Aphis</taxon>
    </lineage>
</organism>
<sequence>MKNLILISAIIIIAINIKVLGLPMTKTQEKLDPFWDNLNSHCGSELADELEGICKGKYNELPAGVSQSIIHRRKMGIPLITEECCYNPCTRRTLKEYCAPSQQ</sequence>
<gene>
    <name evidence="7" type="ORF">APHIGO_LOCUS9735</name>
</gene>
<reference evidence="7" key="2">
    <citation type="submission" date="2022-10" db="EMBL/GenBank/DDBJ databases">
        <authorList>
            <consortium name="ENA_rothamsted_submissions"/>
            <consortium name="culmorum"/>
            <person name="King R."/>
        </authorList>
    </citation>
    <scope>NUCLEOTIDE SEQUENCE</scope>
</reference>
<comment type="subcellular location">
    <subcellularLocation>
        <location evidence="4">Secreted</location>
    </subcellularLocation>
</comment>
<keyword evidence="2" id="KW-0165">Cleavage on pair of basic residues</keyword>
<keyword evidence="8" id="KW-1185">Reference proteome</keyword>
<dbReference type="InterPro" id="IPR022353">
    <property type="entry name" value="Insulin_CS"/>
</dbReference>
<proteinExistence type="inferred from homology"/>
<keyword evidence="3 5" id="KW-0732">Signal</keyword>
<evidence type="ECO:0000256" key="1">
    <source>
        <dbReference type="ARBA" id="ARBA00009034"/>
    </source>
</evidence>